<sequence>MQGSRNYDSVLNGHQHGLLAPRSEPRRLEGVDSALGVKMLNVSLTDIAVHYYEAQTLLREAIDRVAAAFGVEPSRVVPLQLRPDEREATTCAVWTFTIRGIPSYDLLGHMREMFKQSRDAFGEWRFGSRKVLLEPFSFGLVGVVDGIPSSSLRDLMVAWQRPGVDADWRHDAELWLKLRDFEWMKSLKDSSSEFEDRLLKLRNTVASIFQVQNPRALQVAKLSTASDGTIIQLT</sequence>
<dbReference type="VEuPathDB" id="ToxoDB:ETH_00024480"/>
<dbReference type="VEuPathDB" id="ToxoDB:ETH2_1568300"/>
<dbReference type="Proteomes" id="UP000030747">
    <property type="component" value="Unassembled WGS sequence"/>
</dbReference>
<accession>U6KSP4</accession>
<organism evidence="1 2">
    <name type="scientific">Eimeria tenella</name>
    <name type="common">Coccidian parasite</name>
    <dbReference type="NCBI Taxonomy" id="5802"/>
    <lineage>
        <taxon>Eukaryota</taxon>
        <taxon>Sar</taxon>
        <taxon>Alveolata</taxon>
        <taxon>Apicomplexa</taxon>
        <taxon>Conoidasida</taxon>
        <taxon>Coccidia</taxon>
        <taxon>Eucoccidiorida</taxon>
        <taxon>Eimeriorina</taxon>
        <taxon>Eimeriidae</taxon>
        <taxon>Eimeria</taxon>
    </lineage>
</organism>
<reference evidence="1" key="2">
    <citation type="submission" date="2013-10" db="EMBL/GenBank/DDBJ databases">
        <authorList>
            <person name="Aslett M."/>
        </authorList>
    </citation>
    <scope>NUCLEOTIDE SEQUENCE [LARGE SCALE GENOMIC DNA]</scope>
    <source>
        <strain evidence="1">Houghton</strain>
    </source>
</reference>
<protein>
    <submittedName>
        <fullName evidence="1">Uncharacterized protein</fullName>
    </submittedName>
</protein>
<reference evidence="1" key="1">
    <citation type="submission" date="2013-10" db="EMBL/GenBank/DDBJ databases">
        <title>Genomic analysis of the causative agents of coccidiosis in chickens.</title>
        <authorList>
            <person name="Reid A.J."/>
            <person name="Blake D."/>
            <person name="Billington K."/>
            <person name="Browne H."/>
            <person name="Dunn M."/>
            <person name="Hung S."/>
            <person name="Kawahara F."/>
            <person name="Miranda-Saavedra D."/>
            <person name="Mourier T."/>
            <person name="Nagra H."/>
            <person name="Otto T.D."/>
            <person name="Rawlings N."/>
            <person name="Sanchez A."/>
            <person name="Sanders M."/>
            <person name="Subramaniam C."/>
            <person name="Tay Y."/>
            <person name="Dear P."/>
            <person name="Doerig C."/>
            <person name="Gruber A."/>
            <person name="Parkinson J."/>
            <person name="Shirley M."/>
            <person name="Wan K.L."/>
            <person name="Berriman M."/>
            <person name="Tomley F."/>
            <person name="Pain A."/>
        </authorList>
    </citation>
    <scope>NUCLEOTIDE SEQUENCE [LARGE SCALE GENOMIC DNA]</scope>
    <source>
        <strain evidence="1">Houghton</strain>
    </source>
</reference>
<dbReference type="GeneID" id="25254008"/>
<dbReference type="EMBL" id="HG674763">
    <property type="protein sequence ID" value="CDJ39928.1"/>
    <property type="molecule type" value="Genomic_DNA"/>
</dbReference>
<evidence type="ECO:0000313" key="1">
    <source>
        <dbReference type="EMBL" id="CDJ39928.1"/>
    </source>
</evidence>
<dbReference type="AlphaFoldDB" id="U6KSP4"/>
<dbReference type="OMA" id="PTRCTIL"/>
<gene>
    <name evidence="1" type="ORF">ETH_00024480</name>
</gene>
<dbReference type="RefSeq" id="XP_013230681.1">
    <property type="nucleotide sequence ID" value="XM_013375227.1"/>
</dbReference>
<evidence type="ECO:0000313" key="2">
    <source>
        <dbReference type="Proteomes" id="UP000030747"/>
    </source>
</evidence>
<dbReference type="OrthoDB" id="345299at2759"/>
<keyword evidence="2" id="KW-1185">Reference proteome</keyword>
<name>U6KSP4_EIMTE</name>
<proteinExistence type="predicted"/>